<dbReference type="Proteomes" id="UP001310594">
    <property type="component" value="Unassembled WGS sequence"/>
</dbReference>
<dbReference type="EMBL" id="JAVRQU010000007">
    <property type="protein sequence ID" value="KAK5701036.1"/>
    <property type="molecule type" value="Genomic_DNA"/>
</dbReference>
<evidence type="ECO:0000313" key="3">
    <source>
        <dbReference type="EMBL" id="KAK5701036.1"/>
    </source>
</evidence>
<organism evidence="3 4">
    <name type="scientific">Elasticomyces elasticus</name>
    <dbReference type="NCBI Taxonomy" id="574655"/>
    <lineage>
        <taxon>Eukaryota</taxon>
        <taxon>Fungi</taxon>
        <taxon>Dikarya</taxon>
        <taxon>Ascomycota</taxon>
        <taxon>Pezizomycotina</taxon>
        <taxon>Dothideomycetes</taxon>
        <taxon>Dothideomycetidae</taxon>
        <taxon>Mycosphaerellales</taxon>
        <taxon>Teratosphaeriaceae</taxon>
        <taxon>Elasticomyces</taxon>
    </lineage>
</organism>
<dbReference type="PANTHER" id="PTHR34598">
    <property type="entry name" value="BLL6449 PROTEIN"/>
    <property type="match status" value="1"/>
</dbReference>
<evidence type="ECO:0000256" key="1">
    <source>
        <dbReference type="ARBA" id="ARBA00023002"/>
    </source>
</evidence>
<dbReference type="InterPro" id="IPR044053">
    <property type="entry name" value="AsaB-like"/>
</dbReference>
<comment type="caution">
    <text evidence="3">The sequence shown here is derived from an EMBL/GenBank/DDBJ whole genome shotgun (WGS) entry which is preliminary data.</text>
</comment>
<evidence type="ECO:0000256" key="2">
    <source>
        <dbReference type="ARBA" id="ARBA00023604"/>
    </source>
</evidence>
<name>A0AAN8A251_9PEZI</name>
<dbReference type="GO" id="GO:0016491">
    <property type="term" value="F:oxidoreductase activity"/>
    <property type="evidence" value="ECO:0007669"/>
    <property type="project" value="UniProtKB-KW"/>
</dbReference>
<evidence type="ECO:0000313" key="4">
    <source>
        <dbReference type="Proteomes" id="UP001310594"/>
    </source>
</evidence>
<dbReference type="AlphaFoldDB" id="A0AAN8A251"/>
<sequence>MAAPGRPTVSTTMNYYLDASHGGGDTVMRPGTVYNQLRRHDGHVVQVHDIRGHESQFNLDTHGFQLVQHRSVEDDFEDEEKVKQEVYAKIIELLMQVTRATKVLPFSHIVRRHAYSQAVKEAESKKSPEETMTGIAAAMFAHVDQSYGGAYEVLRDNVSTSEAERLEKSRFGIINVWRPLRIPVPREPLGVCDARSVPDEDLVEMLAKLPEKGQFANASIKKGFGLWNVKYRPSHKWYYASGMRPEEVLMIKCFDSKMDGRARRSPHGAFHIEGQDEKAPARESIEDLSHYMEQLCLAWYERTILYFASVGLVQSWVVRRQQVSEQA</sequence>
<dbReference type="PANTHER" id="PTHR34598:SF3">
    <property type="entry name" value="OXIDOREDUCTASE AN1597"/>
    <property type="match status" value="1"/>
</dbReference>
<comment type="similarity">
    <text evidence="2">Belongs to the asaB hydroxylase/desaturase family.</text>
</comment>
<gene>
    <name evidence="3" type="ORF">LTR97_005555</name>
</gene>
<reference evidence="3" key="1">
    <citation type="submission" date="2023-08" db="EMBL/GenBank/DDBJ databases">
        <title>Black Yeasts Isolated from many extreme environments.</title>
        <authorList>
            <person name="Coleine C."/>
            <person name="Stajich J.E."/>
            <person name="Selbmann L."/>
        </authorList>
    </citation>
    <scope>NUCLEOTIDE SEQUENCE</scope>
    <source>
        <strain evidence="3">CCFEE 5810</strain>
    </source>
</reference>
<protein>
    <submittedName>
        <fullName evidence="3">Uncharacterized protein</fullName>
    </submittedName>
</protein>
<dbReference type="NCBIfam" id="NF041278">
    <property type="entry name" value="CmcJ_NvfI_EfuI"/>
    <property type="match status" value="1"/>
</dbReference>
<proteinExistence type="inferred from homology"/>
<accession>A0AAN8A251</accession>
<keyword evidence="1" id="KW-0560">Oxidoreductase</keyword>